<reference evidence="2 3" key="1">
    <citation type="submission" date="2019-07" db="EMBL/GenBank/DDBJ databases">
        <authorList>
            <person name="Kim J."/>
        </authorList>
    </citation>
    <scope>NUCLEOTIDE SEQUENCE [LARGE SCALE GENOMIC DNA]</scope>
    <source>
        <strain evidence="3">dk17</strain>
    </source>
</reference>
<gene>
    <name evidence="2" type="ORF">FPZ43_13345</name>
</gene>
<evidence type="ECO:0000313" key="2">
    <source>
        <dbReference type="EMBL" id="TWR27458.1"/>
    </source>
</evidence>
<dbReference type="InterPro" id="IPR031977">
    <property type="entry name" value="DUF4783"/>
</dbReference>
<proteinExistence type="predicted"/>
<dbReference type="OrthoDB" id="1524766at2"/>
<feature type="chain" id="PRO_5021727187" evidence="1">
    <location>
        <begin position="21"/>
        <end position="130"/>
    </location>
</feature>
<feature type="signal peptide" evidence="1">
    <location>
        <begin position="1"/>
        <end position="20"/>
    </location>
</feature>
<keyword evidence="3" id="KW-1185">Reference proteome</keyword>
<accession>A0A563U7Z9</accession>
<dbReference type="RefSeq" id="WP_146382427.1">
    <property type="nucleotide sequence ID" value="NZ_VOEJ01000006.1"/>
</dbReference>
<dbReference type="Proteomes" id="UP000320042">
    <property type="component" value="Unassembled WGS sequence"/>
</dbReference>
<dbReference type="Gene3D" id="3.10.450.50">
    <property type="match status" value="1"/>
</dbReference>
<evidence type="ECO:0000313" key="3">
    <source>
        <dbReference type="Proteomes" id="UP000320042"/>
    </source>
</evidence>
<name>A0A563U7Z9_9SPHI</name>
<sequence>MKPRYTTLILLLLMPAITMAGPIDKVAELIKQGNTHAIAQFFAASLDVSIMDNANVYSKQQAELVLDKFFKENKPQAVKIIHRVNSNSSYNYAVLTMLTDKGKYRIAFTLKGTGEAMQMIELRIETEKPN</sequence>
<organism evidence="2 3">
    <name type="scientific">Mucilaginibacter pallidiroseus</name>
    <dbReference type="NCBI Taxonomy" id="2599295"/>
    <lineage>
        <taxon>Bacteria</taxon>
        <taxon>Pseudomonadati</taxon>
        <taxon>Bacteroidota</taxon>
        <taxon>Sphingobacteriia</taxon>
        <taxon>Sphingobacteriales</taxon>
        <taxon>Sphingobacteriaceae</taxon>
        <taxon>Mucilaginibacter</taxon>
    </lineage>
</organism>
<dbReference type="AlphaFoldDB" id="A0A563U7Z9"/>
<evidence type="ECO:0000256" key="1">
    <source>
        <dbReference type="SAM" id="SignalP"/>
    </source>
</evidence>
<keyword evidence="1" id="KW-0732">Signal</keyword>
<dbReference type="Pfam" id="PF16022">
    <property type="entry name" value="DUF4783"/>
    <property type="match status" value="1"/>
</dbReference>
<dbReference type="EMBL" id="VOEJ01000006">
    <property type="protein sequence ID" value="TWR27458.1"/>
    <property type="molecule type" value="Genomic_DNA"/>
</dbReference>
<comment type="caution">
    <text evidence="2">The sequence shown here is derived from an EMBL/GenBank/DDBJ whole genome shotgun (WGS) entry which is preliminary data.</text>
</comment>
<protein>
    <submittedName>
        <fullName evidence="2">DUF4783 domain-containing protein</fullName>
    </submittedName>
</protein>